<dbReference type="OrthoDB" id="76293at2759"/>
<feature type="transmembrane region" description="Helical" evidence="2">
    <location>
        <begin position="119"/>
        <end position="140"/>
    </location>
</feature>
<dbReference type="Pfam" id="PF22248">
    <property type="entry name" value="ERMP1_C"/>
    <property type="match status" value="1"/>
</dbReference>
<feature type="domain" description="Endoplasmic reticulum metallopeptidase 1-like C-terminal" evidence="3">
    <location>
        <begin position="221"/>
        <end position="428"/>
    </location>
</feature>
<keyword evidence="2" id="KW-0812">Transmembrane</keyword>
<evidence type="ECO:0000256" key="2">
    <source>
        <dbReference type="SAM" id="Phobius"/>
    </source>
</evidence>
<name>A0A7R8UC66_HERIL</name>
<comment type="similarity">
    <text evidence="1">Belongs to the peptidase M28 family.</text>
</comment>
<evidence type="ECO:0008006" key="7">
    <source>
        <dbReference type="Google" id="ProtNLM"/>
    </source>
</evidence>
<sequence>MATLTLAAGVSILIAVIIDEANAPLFWFSQNWLIFGIYICPYCFVAATVPTLYLTWRESDIPLRYGIQLFNHSHCIILILLAIATTCLSIRSSFAITIGIIFYTLSVIINWATGLQSRAFSWLIPVLALQIIPFLFFSYLSQQLFTLFIPIAGRSGCTSQPEITISGCAIIIAVMTTGFLAPLFGILRKSKTVILGFLVVFVAFAIILATPLAFPFTKDVAAERHWVFHTERSYYDINGTMTRNDSGYFLIPLDRYFPTTIKDIISDTNYTRTGKDCSEMLYCGVPVYISKFKPLSNYSYWIPAERPVIPNEYKAGISLLNKTAISESTFRYSFEIAGPAHLQVFFNPLNQSQLVSWSVCDEFPTKKFFKESTYFLTFRNGIDSNSFQFYLDFKVPENYEGPVFDIALAAHHTNYEVTHTKEFKQFLTLRFAVPQFAYNALLIRTEHFHS</sequence>
<gene>
    <name evidence="5" type="ORF">HERILL_LOCUS1308</name>
</gene>
<feature type="transmembrane region" description="Helical" evidence="2">
    <location>
        <begin position="31"/>
        <end position="53"/>
    </location>
</feature>
<feature type="transmembrane region" description="Helical" evidence="2">
    <location>
        <begin position="65"/>
        <end position="84"/>
    </location>
</feature>
<evidence type="ECO:0000259" key="4">
    <source>
        <dbReference type="Pfam" id="PF22249"/>
    </source>
</evidence>
<feature type="transmembrane region" description="Helical" evidence="2">
    <location>
        <begin position="193"/>
        <end position="214"/>
    </location>
</feature>
<dbReference type="InterPro" id="IPR053974">
    <property type="entry name" value="ERMP1_1-A_TM"/>
</dbReference>
<dbReference type="InterPro" id="IPR053973">
    <property type="entry name" value="ERMP1-like_C"/>
</dbReference>
<dbReference type="Pfam" id="PF22249">
    <property type="entry name" value="ERMP1-TM"/>
    <property type="match status" value="1"/>
</dbReference>
<evidence type="ECO:0000256" key="1">
    <source>
        <dbReference type="ARBA" id="ARBA00010918"/>
    </source>
</evidence>
<dbReference type="InParanoid" id="A0A7R8UC66"/>
<keyword evidence="2" id="KW-0472">Membrane</keyword>
<dbReference type="EMBL" id="LR899009">
    <property type="protein sequence ID" value="CAD7078012.1"/>
    <property type="molecule type" value="Genomic_DNA"/>
</dbReference>
<feature type="domain" description="Endoplasmic reticulum metallopeptidase 1/1-A TM" evidence="4">
    <location>
        <begin position="12"/>
        <end position="207"/>
    </location>
</feature>
<accession>A0A7R8UC66</accession>
<organism evidence="5 6">
    <name type="scientific">Hermetia illucens</name>
    <name type="common">Black soldier fly</name>
    <dbReference type="NCBI Taxonomy" id="343691"/>
    <lineage>
        <taxon>Eukaryota</taxon>
        <taxon>Metazoa</taxon>
        <taxon>Ecdysozoa</taxon>
        <taxon>Arthropoda</taxon>
        <taxon>Hexapoda</taxon>
        <taxon>Insecta</taxon>
        <taxon>Pterygota</taxon>
        <taxon>Neoptera</taxon>
        <taxon>Endopterygota</taxon>
        <taxon>Diptera</taxon>
        <taxon>Brachycera</taxon>
        <taxon>Stratiomyomorpha</taxon>
        <taxon>Stratiomyidae</taxon>
        <taxon>Hermetiinae</taxon>
        <taxon>Hermetia</taxon>
    </lineage>
</organism>
<dbReference type="Proteomes" id="UP000594454">
    <property type="component" value="Chromosome 1"/>
</dbReference>
<evidence type="ECO:0000313" key="5">
    <source>
        <dbReference type="EMBL" id="CAD7078012.1"/>
    </source>
</evidence>
<proteinExistence type="inferred from homology"/>
<feature type="transmembrane region" description="Helical" evidence="2">
    <location>
        <begin position="163"/>
        <end position="186"/>
    </location>
</feature>
<evidence type="ECO:0000259" key="3">
    <source>
        <dbReference type="Pfam" id="PF22248"/>
    </source>
</evidence>
<keyword evidence="6" id="KW-1185">Reference proteome</keyword>
<protein>
    <recommendedName>
        <fullName evidence="7">Endoplasmic reticulum metallopeptidase 1</fullName>
    </recommendedName>
</protein>
<feature type="transmembrane region" description="Helical" evidence="2">
    <location>
        <begin position="90"/>
        <end position="112"/>
    </location>
</feature>
<dbReference type="AlphaFoldDB" id="A0A7R8UC66"/>
<evidence type="ECO:0000313" key="6">
    <source>
        <dbReference type="Proteomes" id="UP000594454"/>
    </source>
</evidence>
<keyword evidence="2" id="KW-1133">Transmembrane helix</keyword>
<reference evidence="5 6" key="1">
    <citation type="submission" date="2020-11" db="EMBL/GenBank/DDBJ databases">
        <authorList>
            <person name="Wallbank WR R."/>
            <person name="Pardo Diaz C."/>
            <person name="Kozak K."/>
            <person name="Martin S."/>
            <person name="Jiggins C."/>
            <person name="Moest M."/>
            <person name="Warren A I."/>
            <person name="Generalovic N T."/>
            <person name="Byers J.R.P. K."/>
            <person name="Montejo-Kovacevich G."/>
            <person name="Yen C E."/>
        </authorList>
    </citation>
    <scope>NUCLEOTIDE SEQUENCE [LARGE SCALE GENOMIC DNA]</scope>
</reference>